<evidence type="ECO:0000256" key="2">
    <source>
        <dbReference type="SAM" id="MobiDB-lite"/>
    </source>
</evidence>
<feature type="compositionally biased region" description="Polar residues" evidence="2">
    <location>
        <begin position="42"/>
        <end position="58"/>
    </location>
</feature>
<feature type="compositionally biased region" description="Low complexity" evidence="2">
    <location>
        <begin position="1"/>
        <end position="12"/>
    </location>
</feature>
<protein>
    <submittedName>
        <fullName evidence="3">Unnamed protein product</fullName>
    </submittedName>
</protein>
<reference evidence="3" key="1">
    <citation type="submission" date="2023-04" db="EMBL/GenBank/DDBJ databases">
        <title>Phytophthora fragariaefolia NBRC 109709.</title>
        <authorList>
            <person name="Ichikawa N."/>
            <person name="Sato H."/>
            <person name="Tonouchi N."/>
        </authorList>
    </citation>
    <scope>NUCLEOTIDE SEQUENCE</scope>
    <source>
        <strain evidence="3">NBRC 109709</strain>
    </source>
</reference>
<gene>
    <name evidence="3" type="ORF">Pfra01_001320200</name>
</gene>
<name>A0A9W6XKU5_9STRA</name>
<evidence type="ECO:0000313" key="3">
    <source>
        <dbReference type="EMBL" id="GMF41527.1"/>
    </source>
</evidence>
<dbReference type="AlphaFoldDB" id="A0A9W6XKU5"/>
<feature type="coiled-coil region" evidence="1">
    <location>
        <begin position="155"/>
        <end position="203"/>
    </location>
</feature>
<organism evidence="3 4">
    <name type="scientific">Phytophthora fragariaefolia</name>
    <dbReference type="NCBI Taxonomy" id="1490495"/>
    <lineage>
        <taxon>Eukaryota</taxon>
        <taxon>Sar</taxon>
        <taxon>Stramenopiles</taxon>
        <taxon>Oomycota</taxon>
        <taxon>Peronosporomycetes</taxon>
        <taxon>Peronosporales</taxon>
        <taxon>Peronosporaceae</taxon>
        <taxon>Phytophthora</taxon>
    </lineage>
</organism>
<keyword evidence="4" id="KW-1185">Reference proteome</keyword>
<comment type="caution">
    <text evidence="3">The sequence shown here is derived from an EMBL/GenBank/DDBJ whole genome shotgun (WGS) entry which is preliminary data.</text>
</comment>
<keyword evidence="1" id="KW-0175">Coiled coil</keyword>
<evidence type="ECO:0000256" key="1">
    <source>
        <dbReference type="SAM" id="Coils"/>
    </source>
</evidence>
<proteinExistence type="predicted"/>
<dbReference type="EMBL" id="BSXT01001344">
    <property type="protein sequence ID" value="GMF41527.1"/>
    <property type="molecule type" value="Genomic_DNA"/>
</dbReference>
<evidence type="ECO:0000313" key="4">
    <source>
        <dbReference type="Proteomes" id="UP001165121"/>
    </source>
</evidence>
<sequence length="321" mass="34502">MSAPGSPTSSAPSPYPSVYRGSSTCCAGGPSSAREAEGPGTASVSSTTAPSLPSISRSSATPALTLADLERVLELHDNGLEFAQAERGVKLGKLVSYAVAKPFPEPSHGLFRRLQGSSSIDELIAALEKEVVGGPHPAVVPGEQQADAFAARARADLLEHELHETMKRVSQLEKSEKTASALVQSVKEQVAQLENRNISLQELQQSTNLERGSWSTACIRLDATIRDKELIIASITADYHRDAGNRQSVSGRCDELTALVRQLSDGVAMGNTSAHQLLKRQLAGKDNEIRCPLRTLRMSQVISEFQRAALFWSWLQCSVSL</sequence>
<accession>A0A9W6XKU5</accession>
<dbReference type="Proteomes" id="UP001165121">
    <property type="component" value="Unassembled WGS sequence"/>
</dbReference>
<feature type="region of interest" description="Disordered" evidence="2">
    <location>
        <begin position="1"/>
        <end position="58"/>
    </location>
</feature>